<dbReference type="OrthoDB" id="2584069at2"/>
<dbReference type="AlphaFoldDB" id="A0A0K8J6S1"/>
<sequence length="186" mass="20669">MKKIFIFILVSILMVGCGKKDNTDNVEKNDQTTENKGQADENKDSTQVEPSGFVFKHNGIEIYMNTDVAPVIEALGEPLHYFESESCAFKGLDKVYTYGGFEISTYPLDGKDYISSIDLKDDTVSTTENISLGSTVEEMISVYGEDYTQSAGAYTYVKEESKLQFVVNNNDEIIGITYLAIVEGLE</sequence>
<protein>
    <submittedName>
        <fullName evidence="2">Uncharacterized protein</fullName>
    </submittedName>
</protein>
<dbReference type="PROSITE" id="PS51257">
    <property type="entry name" value="PROKAR_LIPOPROTEIN"/>
    <property type="match status" value="1"/>
</dbReference>
<gene>
    <name evidence="2" type="ORF">SD1D_1573</name>
</gene>
<evidence type="ECO:0000313" key="3">
    <source>
        <dbReference type="Proteomes" id="UP000196053"/>
    </source>
</evidence>
<feature type="region of interest" description="Disordered" evidence="1">
    <location>
        <begin position="23"/>
        <end position="47"/>
    </location>
</feature>
<name>A0A0K8J6S1_9FIRM</name>
<dbReference type="KEGG" id="hsd:SD1D_1573"/>
<reference evidence="3" key="1">
    <citation type="submission" date="2015-09" db="EMBL/GenBank/DDBJ databases">
        <authorList>
            <person name="Wibberg D."/>
        </authorList>
    </citation>
    <scope>NUCLEOTIDE SEQUENCE [LARGE SCALE GENOMIC DNA]</scope>
    <source>
        <strain evidence="3">SD1D</strain>
    </source>
</reference>
<dbReference type="RefSeq" id="WP_058258387.1">
    <property type="nucleotide sequence ID" value="NZ_DUPS01000005.1"/>
</dbReference>
<keyword evidence="3" id="KW-1185">Reference proteome</keyword>
<proteinExistence type="predicted"/>
<dbReference type="Proteomes" id="UP000196053">
    <property type="component" value="Chromosome I"/>
</dbReference>
<accession>A0A0K8J6S1</accession>
<feature type="compositionally biased region" description="Basic and acidic residues" evidence="1">
    <location>
        <begin position="23"/>
        <end position="46"/>
    </location>
</feature>
<evidence type="ECO:0000313" key="2">
    <source>
        <dbReference type="EMBL" id="CUH93119.1"/>
    </source>
</evidence>
<evidence type="ECO:0000256" key="1">
    <source>
        <dbReference type="SAM" id="MobiDB-lite"/>
    </source>
</evidence>
<organism evidence="2 3">
    <name type="scientific">Herbinix luporum</name>
    <dbReference type="NCBI Taxonomy" id="1679721"/>
    <lineage>
        <taxon>Bacteria</taxon>
        <taxon>Bacillati</taxon>
        <taxon>Bacillota</taxon>
        <taxon>Clostridia</taxon>
        <taxon>Lachnospirales</taxon>
        <taxon>Lachnospiraceae</taxon>
        <taxon>Herbinix</taxon>
    </lineage>
</organism>
<dbReference type="EMBL" id="LN879430">
    <property type="protein sequence ID" value="CUH93119.1"/>
    <property type="molecule type" value="Genomic_DNA"/>
</dbReference>